<feature type="transmembrane region" description="Helical" evidence="1">
    <location>
        <begin position="168"/>
        <end position="190"/>
    </location>
</feature>
<evidence type="ECO:0000313" key="3">
    <source>
        <dbReference type="Proteomes" id="UP001604282"/>
    </source>
</evidence>
<feature type="transmembrane region" description="Helical" evidence="1">
    <location>
        <begin position="96"/>
        <end position="113"/>
    </location>
</feature>
<dbReference type="EMBL" id="JBICZW010000009">
    <property type="protein sequence ID" value="MFG3190691.1"/>
    <property type="molecule type" value="Genomic_DNA"/>
</dbReference>
<accession>A0ABW7BT57</accession>
<protein>
    <submittedName>
        <fullName evidence="2">YwiC-like family protein</fullName>
    </submittedName>
</protein>
<dbReference type="InterPro" id="IPR025576">
    <property type="entry name" value="YwiC"/>
</dbReference>
<organism evidence="2 3">
    <name type="scientific">Streptomyces omiyaensis</name>
    <dbReference type="NCBI Taxonomy" id="68247"/>
    <lineage>
        <taxon>Bacteria</taxon>
        <taxon>Bacillati</taxon>
        <taxon>Actinomycetota</taxon>
        <taxon>Actinomycetes</taxon>
        <taxon>Kitasatosporales</taxon>
        <taxon>Streptomycetaceae</taxon>
        <taxon>Streptomyces</taxon>
    </lineage>
</organism>
<proteinExistence type="predicted"/>
<keyword evidence="3" id="KW-1185">Reference proteome</keyword>
<reference evidence="2 3" key="1">
    <citation type="submission" date="2024-10" db="EMBL/GenBank/DDBJ databases">
        <title>The Natural Products Discovery Center: Release of the First 8490 Sequenced Strains for Exploring Actinobacteria Biosynthetic Diversity.</title>
        <authorList>
            <person name="Kalkreuter E."/>
            <person name="Kautsar S.A."/>
            <person name="Yang D."/>
            <person name="Bader C.D."/>
            <person name="Teijaro C.N."/>
            <person name="Fluegel L."/>
            <person name="Davis C.M."/>
            <person name="Simpson J.R."/>
            <person name="Lauterbach L."/>
            <person name="Steele A.D."/>
            <person name="Gui C."/>
            <person name="Meng S."/>
            <person name="Li G."/>
            <person name="Viehrig K."/>
            <person name="Ye F."/>
            <person name="Su P."/>
            <person name="Kiefer A.F."/>
            <person name="Nichols A."/>
            <person name="Cepeda A.J."/>
            <person name="Yan W."/>
            <person name="Fan B."/>
            <person name="Jiang Y."/>
            <person name="Adhikari A."/>
            <person name="Zheng C.-J."/>
            <person name="Schuster L."/>
            <person name="Cowan T.M."/>
            <person name="Smanski M.J."/>
            <person name="Chevrette M.G."/>
            <person name="De Carvalho L.P.S."/>
            <person name="Shen B."/>
        </authorList>
    </citation>
    <scope>NUCLEOTIDE SEQUENCE [LARGE SCALE GENOMIC DNA]</scope>
    <source>
        <strain evidence="2 3">NPDC048229</strain>
    </source>
</reference>
<evidence type="ECO:0000256" key="1">
    <source>
        <dbReference type="SAM" id="Phobius"/>
    </source>
</evidence>
<comment type="caution">
    <text evidence="2">The sequence shown here is derived from an EMBL/GenBank/DDBJ whole genome shotgun (WGS) entry which is preliminary data.</text>
</comment>
<feature type="transmembrane region" description="Helical" evidence="1">
    <location>
        <begin position="134"/>
        <end position="156"/>
    </location>
</feature>
<sequence length="191" mass="19549">MRLRHASRTPRAAARHRRPALVFTAAALALGPPLLLAAPWPALAAAAAAPFLAVNVLHARRNRERALANGLVAVVPARGMLLVAPRAGGGAPAGGLAPALACLLSSAGTVPYVKTMIRERNSEAYRRGSVAYRAAALAAAALLDPWLAAPFALRLARAAVLPGRGLRVPVVGAVEVGCSLPLLGFLTGVYG</sequence>
<dbReference type="Pfam" id="PF14256">
    <property type="entry name" value="YwiC"/>
    <property type="match status" value="1"/>
</dbReference>
<keyword evidence="1" id="KW-0812">Transmembrane</keyword>
<keyword evidence="1" id="KW-0472">Membrane</keyword>
<name>A0ABW7BT57_9ACTN</name>
<dbReference type="RefSeq" id="WP_392882628.1">
    <property type="nucleotide sequence ID" value="NZ_JBICZW010000009.1"/>
</dbReference>
<feature type="transmembrane region" description="Helical" evidence="1">
    <location>
        <begin position="20"/>
        <end position="36"/>
    </location>
</feature>
<keyword evidence="1" id="KW-1133">Transmembrane helix</keyword>
<gene>
    <name evidence="2" type="ORF">ACGFYS_17315</name>
</gene>
<evidence type="ECO:0000313" key="2">
    <source>
        <dbReference type="EMBL" id="MFG3190691.1"/>
    </source>
</evidence>
<dbReference type="Proteomes" id="UP001604282">
    <property type="component" value="Unassembled WGS sequence"/>
</dbReference>